<name>A0A9P5VJE8_9FUNG</name>
<sequence length="110" mass="11671">MSAEKGAEAYPGYPQQAPPAAYGAPAYGQPAYGQPAPAPYGAPAYPPQQPGYPPQQPGYPPQQAYGQPAYPPQQPYGAPYPQATPQPQVIINQQAPHHHKDSKSDDLCFG</sequence>
<protein>
    <submittedName>
        <fullName evidence="2">Uncharacterized protein</fullName>
    </submittedName>
</protein>
<feature type="compositionally biased region" description="Pro residues" evidence="1">
    <location>
        <begin position="36"/>
        <end position="60"/>
    </location>
</feature>
<feature type="compositionally biased region" description="Low complexity" evidence="1">
    <location>
        <begin position="75"/>
        <end position="88"/>
    </location>
</feature>
<reference evidence="2" key="1">
    <citation type="journal article" date="2020" name="Fungal Divers.">
        <title>Resolving the Mortierellaceae phylogeny through synthesis of multi-gene phylogenetics and phylogenomics.</title>
        <authorList>
            <person name="Vandepol N."/>
            <person name="Liber J."/>
            <person name="Desiro A."/>
            <person name="Na H."/>
            <person name="Kennedy M."/>
            <person name="Barry K."/>
            <person name="Grigoriev I.V."/>
            <person name="Miller A.N."/>
            <person name="O'Donnell K."/>
            <person name="Stajich J.E."/>
            <person name="Bonito G."/>
        </authorList>
    </citation>
    <scope>NUCLEOTIDE SEQUENCE</scope>
    <source>
        <strain evidence="2">NVP1</strain>
    </source>
</reference>
<dbReference type="Proteomes" id="UP000696485">
    <property type="component" value="Unassembled WGS sequence"/>
</dbReference>
<accession>A0A9P5VJE8</accession>
<gene>
    <name evidence="2" type="ORF">BG006_009271</name>
</gene>
<evidence type="ECO:0000256" key="1">
    <source>
        <dbReference type="SAM" id="MobiDB-lite"/>
    </source>
</evidence>
<proteinExistence type="predicted"/>
<comment type="caution">
    <text evidence="2">The sequence shown here is derived from an EMBL/GenBank/DDBJ whole genome shotgun (WGS) entry which is preliminary data.</text>
</comment>
<feature type="non-terminal residue" evidence="2">
    <location>
        <position position="110"/>
    </location>
</feature>
<dbReference type="AlphaFoldDB" id="A0A9P5VJE8"/>
<feature type="region of interest" description="Disordered" evidence="1">
    <location>
        <begin position="1"/>
        <end position="110"/>
    </location>
</feature>
<feature type="compositionally biased region" description="Low complexity" evidence="1">
    <location>
        <begin position="9"/>
        <end position="35"/>
    </location>
</feature>
<evidence type="ECO:0000313" key="2">
    <source>
        <dbReference type="EMBL" id="KAF9327419.1"/>
    </source>
</evidence>
<organism evidence="2 3">
    <name type="scientific">Podila minutissima</name>
    <dbReference type="NCBI Taxonomy" id="64525"/>
    <lineage>
        <taxon>Eukaryota</taxon>
        <taxon>Fungi</taxon>
        <taxon>Fungi incertae sedis</taxon>
        <taxon>Mucoromycota</taxon>
        <taxon>Mortierellomycotina</taxon>
        <taxon>Mortierellomycetes</taxon>
        <taxon>Mortierellales</taxon>
        <taxon>Mortierellaceae</taxon>
        <taxon>Podila</taxon>
    </lineage>
</organism>
<keyword evidence="3" id="KW-1185">Reference proteome</keyword>
<dbReference type="EMBL" id="JAAAUY010000667">
    <property type="protein sequence ID" value="KAF9327419.1"/>
    <property type="molecule type" value="Genomic_DNA"/>
</dbReference>
<evidence type="ECO:0000313" key="3">
    <source>
        <dbReference type="Proteomes" id="UP000696485"/>
    </source>
</evidence>